<name>A0A412X0F8_9BACT</name>
<organism evidence="1 2">
    <name type="scientific">Butyricimonas virosa</name>
    <dbReference type="NCBI Taxonomy" id="544645"/>
    <lineage>
        <taxon>Bacteria</taxon>
        <taxon>Pseudomonadati</taxon>
        <taxon>Bacteroidota</taxon>
        <taxon>Bacteroidia</taxon>
        <taxon>Bacteroidales</taxon>
        <taxon>Odoribacteraceae</taxon>
        <taxon>Butyricimonas</taxon>
    </lineage>
</organism>
<gene>
    <name evidence="1" type="ORF">DWW18_10295</name>
</gene>
<evidence type="ECO:0000313" key="2">
    <source>
        <dbReference type="Proteomes" id="UP000283589"/>
    </source>
</evidence>
<proteinExistence type="predicted"/>
<sequence length="235" mass="27385">MIRNIILIYIFTILCIGCHENDRLIYTTKPSVFFPDYVTGKDSVTYSFRMTKEDRDTIYLTAKLVGKSFETRTPIGLKIDKDQTTAQEGIYYEMEDSYWFEPGKGEIEIPIYLIQGGTDIDDDILTIALQLIPTEDIDVAYEDKSRVYVRITNKLVKPSYWEDLLIIYFGEYSQVKHEKCIEVMGHDFPLTMAEIATFPGSYSYFMTQGRTVCYYYATHNEVDENGKKIEVWDPF</sequence>
<dbReference type="AlphaFoldDB" id="A0A412X0F8"/>
<dbReference type="EMBL" id="QRZA01000011">
    <property type="protein sequence ID" value="RGV33781.1"/>
    <property type="molecule type" value="Genomic_DNA"/>
</dbReference>
<accession>A0A412X0F8</accession>
<dbReference type="Proteomes" id="UP000283589">
    <property type="component" value="Unassembled WGS sequence"/>
</dbReference>
<dbReference type="Pfam" id="PF16132">
    <property type="entry name" value="DUF4843"/>
    <property type="match status" value="1"/>
</dbReference>
<reference evidence="1 2" key="1">
    <citation type="submission" date="2018-08" db="EMBL/GenBank/DDBJ databases">
        <title>A genome reference for cultivated species of the human gut microbiota.</title>
        <authorList>
            <person name="Zou Y."/>
            <person name="Xue W."/>
            <person name="Luo G."/>
        </authorList>
    </citation>
    <scope>NUCLEOTIDE SEQUENCE [LARGE SCALE GENOMIC DNA]</scope>
    <source>
        <strain evidence="1 2">AF14-49</strain>
    </source>
</reference>
<evidence type="ECO:0000313" key="1">
    <source>
        <dbReference type="EMBL" id="RGV33781.1"/>
    </source>
</evidence>
<dbReference type="InterPro" id="IPR032299">
    <property type="entry name" value="DUF4843"/>
</dbReference>
<comment type="caution">
    <text evidence="1">The sequence shown here is derived from an EMBL/GenBank/DDBJ whole genome shotgun (WGS) entry which is preliminary data.</text>
</comment>
<protein>
    <submittedName>
        <fullName evidence="1">DUF4843 domain-containing protein</fullName>
    </submittedName>
</protein>
<dbReference type="RefSeq" id="WP_118260439.1">
    <property type="nucleotide sequence ID" value="NZ_CALBWO010000071.1"/>
</dbReference>